<dbReference type="GO" id="GO:0004230">
    <property type="term" value="F:glutamyl aminopeptidase activity"/>
    <property type="evidence" value="ECO:0007669"/>
    <property type="project" value="UniProtKB-EC"/>
</dbReference>
<dbReference type="InterPro" id="IPR008007">
    <property type="entry name" value="Peptidase_M42"/>
</dbReference>
<comment type="cofactor">
    <cofactor evidence="8">
        <name>a divalent metal cation</name>
        <dbReference type="ChEBI" id="CHEBI:60240"/>
    </cofactor>
    <text evidence="8">Binds 2 divalent metal cations per subunit.</text>
</comment>
<evidence type="ECO:0000256" key="2">
    <source>
        <dbReference type="ARBA" id="ARBA00022438"/>
    </source>
</evidence>
<dbReference type="EC" id="3.4.11.7" evidence="9"/>
<proteinExistence type="inferred from homology"/>
<evidence type="ECO:0000313" key="9">
    <source>
        <dbReference type="EMBL" id="EFX41181.1"/>
    </source>
</evidence>
<keyword evidence="4 8" id="KW-0479">Metal-binding</keyword>
<dbReference type="Proteomes" id="UP000010304">
    <property type="component" value="Unassembled WGS sequence"/>
</dbReference>
<dbReference type="STRING" id="888746.HMPREF9180_0224"/>
<dbReference type="GO" id="GO:0006508">
    <property type="term" value="P:proteolysis"/>
    <property type="evidence" value="ECO:0007669"/>
    <property type="project" value="UniProtKB-KW"/>
</dbReference>
<evidence type="ECO:0000256" key="4">
    <source>
        <dbReference type="ARBA" id="ARBA00022723"/>
    </source>
</evidence>
<protein>
    <submittedName>
        <fullName evidence="9">Glutamyl aminopeptidase</fullName>
        <ecNumber evidence="9">3.4.11.7</ecNumber>
    </submittedName>
</protein>
<reference evidence="9 10" key="1">
    <citation type="submission" date="2010-12" db="EMBL/GenBank/DDBJ databases">
        <authorList>
            <person name="Muzny D."/>
            <person name="Qin X."/>
            <person name="Deng J."/>
            <person name="Jiang H."/>
            <person name="Liu Y."/>
            <person name="Qu J."/>
            <person name="Song X.-Z."/>
            <person name="Zhang L."/>
            <person name="Thornton R."/>
            <person name="Coyle M."/>
            <person name="Francisco L."/>
            <person name="Jackson L."/>
            <person name="Javaid M."/>
            <person name="Korchina V."/>
            <person name="Kovar C."/>
            <person name="Mata R."/>
            <person name="Mathew T."/>
            <person name="Ngo R."/>
            <person name="Nguyen L."/>
            <person name="Nguyen N."/>
            <person name="Okwuonu G."/>
            <person name="Ongeri F."/>
            <person name="Pham C."/>
            <person name="Simmons D."/>
            <person name="Wilczek-Boney K."/>
            <person name="Hale W."/>
            <person name="Jakkamsetti A."/>
            <person name="Pham P."/>
            <person name="Ruth R."/>
            <person name="San Lucas F."/>
            <person name="Warren J."/>
            <person name="Zhang J."/>
            <person name="Zhao Z."/>
            <person name="Zhou C."/>
            <person name="Zhu D."/>
            <person name="Lee S."/>
            <person name="Bess C."/>
            <person name="Blankenburg K."/>
            <person name="Forbes L."/>
            <person name="Fu Q."/>
            <person name="Gubbala S."/>
            <person name="Hirani K."/>
            <person name="Jayaseelan J.C."/>
            <person name="Lara F."/>
            <person name="Munidasa M."/>
            <person name="Palculict T."/>
            <person name="Patil S."/>
            <person name="Pu L.-L."/>
            <person name="Saada N."/>
            <person name="Tang L."/>
            <person name="Weissenberger G."/>
            <person name="Zhu Y."/>
            <person name="Hemphill L."/>
            <person name="Shang Y."/>
            <person name="Youmans B."/>
            <person name="Ayvaz T."/>
            <person name="Ross M."/>
            <person name="Santibanez J."/>
            <person name="Aqrawi P."/>
            <person name="Gross S."/>
            <person name="Joshi V."/>
            <person name="Fowler G."/>
            <person name="Nazareth L."/>
            <person name="Reid J."/>
            <person name="Worley K."/>
            <person name="Petrosino J."/>
            <person name="Highlander S."/>
            <person name="Gibbs R."/>
        </authorList>
    </citation>
    <scope>NUCLEOTIDE SEQUENCE [LARGE SCALE GENOMIC DNA]</scope>
    <source>
        <strain evidence="9 10">ATCC 700780</strain>
    </source>
</reference>
<feature type="binding site" evidence="8">
    <location>
        <position position="77"/>
    </location>
    <ligand>
        <name>Zn(2+)</name>
        <dbReference type="ChEBI" id="CHEBI:29105"/>
        <label>1</label>
    </ligand>
</feature>
<dbReference type="PANTHER" id="PTHR32481">
    <property type="entry name" value="AMINOPEPTIDASE"/>
    <property type="match status" value="1"/>
</dbReference>
<dbReference type="Gene3D" id="2.40.30.40">
    <property type="entry name" value="Peptidase M42, domain 2"/>
    <property type="match status" value="1"/>
</dbReference>
<dbReference type="AlphaFoldDB" id="E8K9R9"/>
<comment type="similarity">
    <text evidence="1 6">Belongs to the peptidase M42 family.</text>
</comment>
<dbReference type="Pfam" id="PF05343">
    <property type="entry name" value="Peptidase_M42"/>
    <property type="match status" value="1"/>
</dbReference>
<dbReference type="InterPro" id="IPR023367">
    <property type="entry name" value="Peptidase_M42_dom2"/>
</dbReference>
<keyword evidence="2 9" id="KW-0031">Aminopeptidase</keyword>
<evidence type="ECO:0000256" key="8">
    <source>
        <dbReference type="PIRSR" id="PIRSR001123-2"/>
    </source>
</evidence>
<sequence>MVKWFQKEGTKMTTLFSKIKEVTELSAISGHEAPVRNYLREKLTPHVDEVVTDGLGGIFGVKHSTVADAPRVLVAAHMDEVGFMVSEIKPDGTFRVVNIGGWNPMVVSSQRFKLFTRQGREIPVISGSVPPHLTRGTGGPTVPAISDIVFDGGFADKSEAESFGIRPGDTIVPDSTAILTANEKNVISKSWDNRYGVLMVSELAGALSDQKLNNELYLGANVQEEVGLRGAQVSTTKLDPEVFLAVDCSPAGDVYGGQGKIGDGTLIRFYDPGHLLLPGMKDFLLTTAEEAGIKYQYYCGKGGTDAGAAHLKNGGVPSTTIGVCARYIHSHQTLYAMDDFLEAQAFLQALVKKLDRSTVDLIKNY</sequence>
<feature type="active site" description="Proton acceptor" evidence="7">
    <location>
        <position position="224"/>
    </location>
</feature>
<evidence type="ECO:0000256" key="1">
    <source>
        <dbReference type="ARBA" id="ARBA00006272"/>
    </source>
</evidence>
<dbReference type="eggNOG" id="COG1363">
    <property type="taxonomic scope" value="Bacteria"/>
</dbReference>
<dbReference type="SUPFAM" id="SSF53187">
    <property type="entry name" value="Zn-dependent exopeptidases"/>
    <property type="match status" value="1"/>
</dbReference>
<evidence type="ECO:0000256" key="3">
    <source>
        <dbReference type="ARBA" id="ARBA00022670"/>
    </source>
</evidence>
<dbReference type="Gene3D" id="3.40.630.10">
    <property type="entry name" value="Zn peptidases"/>
    <property type="match status" value="1"/>
</dbReference>
<accession>E8K9R9</accession>
<feature type="binding site" evidence="8">
    <location>
        <position position="192"/>
    </location>
    <ligand>
        <name>Zn(2+)</name>
        <dbReference type="ChEBI" id="CHEBI:29105"/>
        <label>1</label>
    </ligand>
</feature>
<dbReference type="HOGENOM" id="CLU_047249_0_2_9"/>
<evidence type="ECO:0000256" key="6">
    <source>
        <dbReference type="PIRNR" id="PIRNR001123"/>
    </source>
</evidence>
<keyword evidence="5 9" id="KW-0378">Hydrolase</keyword>
<feature type="binding site" evidence="8">
    <location>
        <position position="192"/>
    </location>
    <ligand>
        <name>Zn(2+)</name>
        <dbReference type="ChEBI" id="CHEBI:29105"/>
        <label>2</label>
    </ligand>
</feature>
<dbReference type="InterPro" id="IPR017538">
    <property type="entry name" value="Pept_M42_glutamyl_aminopept"/>
</dbReference>
<keyword evidence="3" id="KW-0645">Protease</keyword>
<keyword evidence="10" id="KW-1185">Reference proteome</keyword>
<evidence type="ECO:0000256" key="5">
    <source>
        <dbReference type="ARBA" id="ARBA00022801"/>
    </source>
</evidence>
<dbReference type="GO" id="GO:0046872">
    <property type="term" value="F:metal ion binding"/>
    <property type="evidence" value="ECO:0007669"/>
    <property type="project" value="UniProtKB-UniRule"/>
</dbReference>
<dbReference type="NCBIfam" id="TIGR03107">
    <property type="entry name" value="glu_aminopep"/>
    <property type="match status" value="1"/>
</dbReference>
<evidence type="ECO:0000256" key="7">
    <source>
        <dbReference type="PIRSR" id="PIRSR001123-1"/>
    </source>
</evidence>
<feature type="binding site" evidence="8">
    <location>
        <position position="329"/>
    </location>
    <ligand>
        <name>Zn(2+)</name>
        <dbReference type="ChEBI" id="CHEBI:29105"/>
        <label>2</label>
    </ligand>
</feature>
<dbReference type="MEROPS" id="M42.001"/>
<dbReference type="PANTHER" id="PTHR32481:SF0">
    <property type="entry name" value="AMINOPEPTIDASE YPDE-RELATED"/>
    <property type="match status" value="1"/>
</dbReference>
<dbReference type="EMBL" id="AEVF01000003">
    <property type="protein sequence ID" value="EFX41181.1"/>
    <property type="molecule type" value="Genomic_DNA"/>
</dbReference>
<gene>
    <name evidence="9" type="primary">pepA</name>
    <name evidence="9" type="ORF">HMPREF9180_0224</name>
</gene>
<comment type="caution">
    <text evidence="9">The sequence shown here is derived from an EMBL/GenBank/DDBJ whole genome shotgun (WGS) entry which is preliminary data.</text>
</comment>
<dbReference type="CDD" id="cd05638">
    <property type="entry name" value="M42"/>
    <property type="match status" value="1"/>
</dbReference>
<evidence type="ECO:0000313" key="10">
    <source>
        <dbReference type="Proteomes" id="UP000010304"/>
    </source>
</evidence>
<dbReference type="InterPro" id="IPR051464">
    <property type="entry name" value="Peptidase_M42_aminopept"/>
</dbReference>
<dbReference type="PIRSF" id="PIRSF001123">
    <property type="entry name" value="PepA_GA"/>
    <property type="match status" value="1"/>
</dbReference>
<feature type="binding site" evidence="8">
    <location>
        <position position="247"/>
    </location>
    <ligand>
        <name>Zn(2+)</name>
        <dbReference type="ChEBI" id="CHEBI:29105"/>
        <label>1</label>
    </ligand>
</feature>
<organism evidence="9 10">
    <name type="scientific">Streptococcus peroris ATCC 700780</name>
    <dbReference type="NCBI Taxonomy" id="888746"/>
    <lineage>
        <taxon>Bacteria</taxon>
        <taxon>Bacillati</taxon>
        <taxon>Bacillota</taxon>
        <taxon>Bacilli</taxon>
        <taxon>Lactobacillales</taxon>
        <taxon>Streptococcaceae</taxon>
        <taxon>Streptococcus</taxon>
    </lineage>
</organism>
<name>E8K9R9_9STRE</name>
<dbReference type="SUPFAM" id="SSF101821">
    <property type="entry name" value="Aminopeptidase/glucanase lid domain"/>
    <property type="match status" value="1"/>
</dbReference>
<feature type="binding site" evidence="8">
    <location>
        <position position="225"/>
    </location>
    <ligand>
        <name>Zn(2+)</name>
        <dbReference type="ChEBI" id="CHEBI:29105"/>
        <label>2</label>
    </ligand>
</feature>